<dbReference type="PRINTS" id="PR00364">
    <property type="entry name" value="DISEASERSIST"/>
</dbReference>
<dbReference type="InterPro" id="IPR027417">
    <property type="entry name" value="P-loop_NTPase"/>
</dbReference>
<name>A0A1R3HVC0_9ROSI</name>
<proteinExistence type="predicted"/>
<dbReference type="GO" id="GO:0043531">
    <property type="term" value="F:ADP binding"/>
    <property type="evidence" value="ECO:0007669"/>
    <property type="project" value="InterPro"/>
</dbReference>
<evidence type="ECO:0000259" key="7">
    <source>
        <dbReference type="Pfam" id="PF23598"/>
    </source>
</evidence>
<feature type="domain" description="Disease resistance R13L4/SHOC-2-like LRR" evidence="7">
    <location>
        <begin position="566"/>
        <end position="818"/>
    </location>
</feature>
<feature type="domain" description="NB-ARC" evidence="4">
    <location>
        <begin position="169"/>
        <end position="350"/>
    </location>
</feature>
<dbReference type="GO" id="GO:0098542">
    <property type="term" value="P:defense response to other organism"/>
    <property type="evidence" value="ECO:0007669"/>
    <property type="project" value="TreeGrafter"/>
</dbReference>
<dbReference type="InterPro" id="IPR041118">
    <property type="entry name" value="Rx_N"/>
</dbReference>
<gene>
    <name evidence="8" type="ORF">COLO4_26674</name>
</gene>
<dbReference type="FunFam" id="1.10.10.10:FF:000322">
    <property type="entry name" value="Probable disease resistance protein At1g63360"/>
    <property type="match status" value="1"/>
</dbReference>
<evidence type="ECO:0000313" key="8">
    <source>
        <dbReference type="EMBL" id="OMO74210.1"/>
    </source>
</evidence>
<dbReference type="Gene3D" id="1.10.10.10">
    <property type="entry name" value="Winged helix-like DNA-binding domain superfamily/Winged helix DNA-binding domain"/>
    <property type="match status" value="1"/>
</dbReference>
<dbReference type="Pfam" id="PF00931">
    <property type="entry name" value="NB-ARC"/>
    <property type="match status" value="1"/>
</dbReference>
<dbReference type="SUPFAM" id="SSF52058">
    <property type="entry name" value="L domain-like"/>
    <property type="match status" value="1"/>
</dbReference>
<dbReference type="InterPro" id="IPR002182">
    <property type="entry name" value="NB-ARC"/>
</dbReference>
<dbReference type="CDD" id="cd14798">
    <property type="entry name" value="RX-CC_like"/>
    <property type="match status" value="1"/>
</dbReference>
<dbReference type="PANTHER" id="PTHR23155:SF1205">
    <property type="entry name" value="DISEASE RESISTANCE PROTEIN RPM1"/>
    <property type="match status" value="1"/>
</dbReference>
<accession>A0A1R3HVC0</accession>
<dbReference type="InterPro" id="IPR042197">
    <property type="entry name" value="Apaf_helical"/>
</dbReference>
<evidence type="ECO:0000256" key="1">
    <source>
        <dbReference type="ARBA" id="ARBA00022737"/>
    </source>
</evidence>
<dbReference type="EMBL" id="AWUE01019349">
    <property type="protein sequence ID" value="OMO74210.1"/>
    <property type="molecule type" value="Genomic_DNA"/>
</dbReference>
<evidence type="ECO:0000259" key="5">
    <source>
        <dbReference type="Pfam" id="PF18052"/>
    </source>
</evidence>
<keyword evidence="3" id="KW-0611">Plant defense</keyword>
<keyword evidence="1" id="KW-0677">Repeat</keyword>
<dbReference type="InterPro" id="IPR038005">
    <property type="entry name" value="RX-like_CC"/>
</dbReference>
<dbReference type="InterPro" id="IPR032675">
    <property type="entry name" value="LRR_dom_sf"/>
</dbReference>
<dbReference type="Gene3D" id="3.40.50.300">
    <property type="entry name" value="P-loop containing nucleotide triphosphate hydrolases"/>
    <property type="match status" value="1"/>
</dbReference>
<dbReference type="InterPro" id="IPR036388">
    <property type="entry name" value="WH-like_DNA-bd_sf"/>
</dbReference>
<dbReference type="Pfam" id="PF18052">
    <property type="entry name" value="Rx_N"/>
    <property type="match status" value="1"/>
</dbReference>
<dbReference type="Pfam" id="PF23598">
    <property type="entry name" value="LRR_14"/>
    <property type="match status" value="1"/>
</dbReference>
<comment type="caution">
    <text evidence="8">The sequence shown here is derived from an EMBL/GenBank/DDBJ whole genome shotgun (WGS) entry which is preliminary data.</text>
</comment>
<dbReference type="Proteomes" id="UP000187203">
    <property type="component" value="Unassembled WGS sequence"/>
</dbReference>
<protein>
    <submittedName>
        <fullName evidence="8">Disease resistance protein</fullName>
    </submittedName>
</protein>
<sequence>MAETAVSFLLGKLGPFLVEEARTLRGVEAKAQWIKDELERINAFLRVADENAETNPQLKVWVKQVRDIAYEIEDALDVFELRMARNQGDGFYGFIRKISCTIKNAKYLHQLASSIQGIESRVKDVADGQKRYDSILHSSRQGSTATRNIWHERRADALWVKEAELVGIDKHRKQLIQWLVEESNPKFQVISVVGMGGLGKSTLAKKVFDADEVKKHFQIHAWVNVSQSFNLEMLLRDMIRQLFKEGGNEKLPRRLEEVGSNDLKEKINYFLQKKSYIIVLDDVWKLEHWDAIKFAFPHNKFGSRVMLTTRSLDVALGASRESKGRVYTLERFSPMDSRILFCRKAFQEDDCPDELKGIVEHILERCKGLPLAIVAIAGVLASKSKIDEWMMVKDSLGDELEGNYMSKVLLLSYYDLPYYLKACFLYLSAFPEDCGIRCKRVIRLWIAEGFVEPKEGKTLEEVAMGYLNELISRSLIQVASTDILDGRVRECRVHGLLRELILRMSKEQNFMAVVDETMPWLEKTRRLAIVKMKRDEQELKNFPQLRSVLFVRGSFEDKSSFLHRDIKLLRVLDLQGVRFRVIPNSVFNQYHLSRFPQSSLHSYGFEAIPGIGFLQYLQTLYYVELNGNEAILEELGRLKQLRKLGVRNLGKEQGFIFCSSLGNLGKLQNLSVESICQNEILDLQYLSSPPKFLERLHLSGRLAVVPPWISSLQKLIKLSLSATQLQEDQFVYLQSLPSLLSLSLRHEAYVGETLCFKASSLKKLRFLSLYMLTNLKQVIVEEGAISSLEEMEFIACQCLEEVPSGIEHLTDLKSLILQHPSQDLINSIDCTKGGEAYHKVKNIPSIRIFIYPNSWYNLPRERD</sequence>
<evidence type="ECO:0000256" key="3">
    <source>
        <dbReference type="ARBA" id="ARBA00022821"/>
    </source>
</evidence>
<dbReference type="Pfam" id="PF23559">
    <property type="entry name" value="WHD_DRP"/>
    <property type="match status" value="1"/>
</dbReference>
<keyword evidence="2" id="KW-0547">Nucleotide-binding</keyword>
<dbReference type="Gene3D" id="3.80.10.10">
    <property type="entry name" value="Ribonuclease Inhibitor"/>
    <property type="match status" value="1"/>
</dbReference>
<dbReference type="Gene3D" id="1.20.5.4130">
    <property type="match status" value="1"/>
</dbReference>
<evidence type="ECO:0000313" key="9">
    <source>
        <dbReference type="Proteomes" id="UP000187203"/>
    </source>
</evidence>
<dbReference type="STRING" id="93759.A0A1R3HVC0"/>
<reference evidence="9" key="1">
    <citation type="submission" date="2013-09" db="EMBL/GenBank/DDBJ databases">
        <title>Corchorus olitorius genome sequencing.</title>
        <authorList>
            <person name="Alam M."/>
            <person name="Haque M.S."/>
            <person name="Islam M.S."/>
            <person name="Emdad E.M."/>
            <person name="Islam M.M."/>
            <person name="Ahmed B."/>
            <person name="Halim A."/>
            <person name="Hossen Q.M.M."/>
            <person name="Hossain M.Z."/>
            <person name="Ahmed R."/>
            <person name="Khan M.M."/>
            <person name="Islam R."/>
            <person name="Rashid M.M."/>
            <person name="Khan S.A."/>
            <person name="Rahman M.S."/>
            <person name="Alam M."/>
            <person name="Yahiya A.S."/>
            <person name="Khan M.S."/>
            <person name="Azam M.S."/>
            <person name="Haque T."/>
            <person name="Lashkar M.Z.H."/>
            <person name="Akhand A.I."/>
            <person name="Morshed G."/>
            <person name="Roy S."/>
            <person name="Uddin K.S."/>
            <person name="Rabeya T."/>
            <person name="Hossain A.S."/>
            <person name="Chowdhury A."/>
            <person name="Snigdha A.R."/>
            <person name="Mortoza M.S."/>
            <person name="Matin S.A."/>
            <person name="Hoque S.M.E."/>
            <person name="Islam M.K."/>
            <person name="Roy D.K."/>
            <person name="Haider R."/>
            <person name="Moosa M.M."/>
            <person name="Elias S.M."/>
            <person name="Hasan A.M."/>
            <person name="Jahan S."/>
            <person name="Shafiuddin M."/>
            <person name="Mahmood N."/>
            <person name="Shommy N.S."/>
        </authorList>
    </citation>
    <scope>NUCLEOTIDE SEQUENCE [LARGE SCALE GENOMIC DNA]</scope>
    <source>
        <strain evidence="9">cv. O-4</strain>
    </source>
</reference>
<dbReference type="SUPFAM" id="SSF52540">
    <property type="entry name" value="P-loop containing nucleoside triphosphate hydrolases"/>
    <property type="match status" value="1"/>
</dbReference>
<dbReference type="FunFam" id="3.40.50.300:FF:001091">
    <property type="entry name" value="Probable disease resistance protein At1g61300"/>
    <property type="match status" value="1"/>
</dbReference>
<dbReference type="PANTHER" id="PTHR23155">
    <property type="entry name" value="DISEASE RESISTANCE PROTEIN RP"/>
    <property type="match status" value="1"/>
</dbReference>
<evidence type="ECO:0000256" key="2">
    <source>
        <dbReference type="ARBA" id="ARBA00022741"/>
    </source>
</evidence>
<dbReference type="Gene3D" id="1.10.8.430">
    <property type="entry name" value="Helical domain of apoptotic protease-activating factors"/>
    <property type="match status" value="1"/>
</dbReference>
<dbReference type="OrthoDB" id="690341at2759"/>
<keyword evidence="9" id="KW-1185">Reference proteome</keyword>
<feature type="domain" description="Disease resistance protein winged helix" evidence="6">
    <location>
        <begin position="430"/>
        <end position="501"/>
    </location>
</feature>
<dbReference type="AlphaFoldDB" id="A0A1R3HVC0"/>
<feature type="domain" description="Disease resistance N-terminal" evidence="5">
    <location>
        <begin position="5"/>
        <end position="88"/>
    </location>
</feature>
<dbReference type="InterPro" id="IPR044974">
    <property type="entry name" value="Disease_R_plants"/>
</dbReference>
<dbReference type="InterPro" id="IPR055414">
    <property type="entry name" value="LRR_R13L4/SHOC2-like"/>
</dbReference>
<evidence type="ECO:0000259" key="4">
    <source>
        <dbReference type="Pfam" id="PF00931"/>
    </source>
</evidence>
<dbReference type="InterPro" id="IPR058922">
    <property type="entry name" value="WHD_DRP"/>
</dbReference>
<evidence type="ECO:0000259" key="6">
    <source>
        <dbReference type="Pfam" id="PF23559"/>
    </source>
</evidence>
<organism evidence="8 9">
    <name type="scientific">Corchorus olitorius</name>
    <dbReference type="NCBI Taxonomy" id="93759"/>
    <lineage>
        <taxon>Eukaryota</taxon>
        <taxon>Viridiplantae</taxon>
        <taxon>Streptophyta</taxon>
        <taxon>Embryophyta</taxon>
        <taxon>Tracheophyta</taxon>
        <taxon>Spermatophyta</taxon>
        <taxon>Magnoliopsida</taxon>
        <taxon>eudicotyledons</taxon>
        <taxon>Gunneridae</taxon>
        <taxon>Pentapetalae</taxon>
        <taxon>rosids</taxon>
        <taxon>malvids</taxon>
        <taxon>Malvales</taxon>
        <taxon>Malvaceae</taxon>
        <taxon>Grewioideae</taxon>
        <taxon>Apeibeae</taxon>
        <taxon>Corchorus</taxon>
    </lineage>
</organism>